<reference evidence="7" key="1">
    <citation type="journal article" date="2023" name="Plant J.">
        <title>The genome of the king protea, Protea cynaroides.</title>
        <authorList>
            <person name="Chang J."/>
            <person name="Duong T.A."/>
            <person name="Schoeman C."/>
            <person name="Ma X."/>
            <person name="Roodt D."/>
            <person name="Barker N."/>
            <person name="Li Z."/>
            <person name="Van de Peer Y."/>
            <person name="Mizrachi E."/>
        </authorList>
    </citation>
    <scope>NUCLEOTIDE SEQUENCE</scope>
    <source>
        <tissue evidence="7">Young leaves</tissue>
    </source>
</reference>
<name>A0A9Q0KXW2_9MAGN</name>
<dbReference type="OrthoDB" id="1920336at2759"/>
<dbReference type="AlphaFoldDB" id="A0A9Q0KXW2"/>
<dbReference type="GO" id="GO:0006952">
    <property type="term" value="P:defense response"/>
    <property type="evidence" value="ECO:0007669"/>
    <property type="project" value="UniProtKB-KW"/>
</dbReference>
<dbReference type="SUPFAM" id="SSF52058">
    <property type="entry name" value="L domain-like"/>
    <property type="match status" value="1"/>
</dbReference>
<feature type="domain" description="NB-ARC" evidence="4">
    <location>
        <begin position="190"/>
        <end position="343"/>
    </location>
</feature>
<keyword evidence="2" id="KW-0677">Repeat</keyword>
<dbReference type="Gene3D" id="3.40.50.300">
    <property type="entry name" value="P-loop containing nucleotide triphosphate hydrolases"/>
    <property type="match status" value="1"/>
</dbReference>
<dbReference type="InterPro" id="IPR055414">
    <property type="entry name" value="LRR_R13L4/SHOC2-like"/>
</dbReference>
<dbReference type="CDD" id="cd00009">
    <property type="entry name" value="AAA"/>
    <property type="match status" value="1"/>
</dbReference>
<sequence length="1139" mass="130299">MASELLDAMKELETLVKGKDGFKINRGHELKMLHANIQEAEAMYLMRMQRGSPKWTDMLAKFLELKEFVYEVEEHLDKLRIEALISQERGNDLIARVSSMNLRRLGSHPQPEPNEQRNTHLMNRAYNKVCDFFLSCSHGLNFNDLESKLTTNFSWTNDGLPSGHFTATGISKCPGVPKVVGRDEDKISIINLLESSDPAVISIVGPVGIGKSTLAKFVICHDKVRELFPIKKWAVVSDHEDLGGIAKALLISDHEDLGDDPVQFLEEVVCKNKSLLVLDDLRFLDIKKMGELKNFLDRIGLRGSRTLVTTRNEKVARQLGTSLPYFLQPLSMDACWLLCPTIARSPNRGNESSNEHNQNETLFMEQIFQRSGGLPLFAKAWGEILHLKFTEGGWKSILDGEIWNADVYVYDDLLRRVESNYSSLPKHLKLCFKYFSLIPKGYWIEKEVLSQLWMAEGFTNPEEEETAEKCFDELLLETCMFKDIEKDEDGNIVRCKIHEPLHDIICHLSQDEFSVITGGLPLQPHSLHSSLCCINNMPNMDSNNAKKVHTRTLLCFGCPGNLKVLSDLSSSHFKLLRVLDLSFFIIEELPDSIAKLEHLRYLNLSYTQIKKLPPFICKLYLLQTLKLSHSLVIELPRKIWKLQKLRHLEIDGTPMNHLPPGIWRLRNILQKLSEFIVSDSGYSIEELADLEHLQGKLIISHLNRVPKQEVTQAAKLNTKKGIKHLILDGKKHLSSRNLQQKRLFSSLLLEHMCNEVKFISDDESKRVEGVFEGINPHSDLKRLEIWNYFGSKLPTWLAASHRGLVSLKLAKWLKMDHMPHLGSLQSLKFLHICGMDKVKSIETCDLKGFPKLEQLTLEEMLEWEEWKLELSEGDLPCFFELILSNCPKLKNLPALPETLRKLEIHDCKETDWKNLSPPLLTLEYLLLKGKVSKLCSLPNAPRLVSLTIALSPEMTSFPNGVNKLESLSALNIYFCPRLHSLPEELKQLNNLKRLHIAGCQLEAWLKKNKEILKKIPKVEMDNKVLPSGCSYDDDDNHDGKGDDYDYGDSGYGKEGAYDDDSISKPQFSCCELANLVIQTRMLLQRFFIFVSSCLVFPSRSRTERLSSQPHREFVIFFFLFVDAQSNLVRSFCSLEVYRF</sequence>
<protein>
    <recommendedName>
        <fullName evidence="9">AAA+ ATPase domain-containing protein</fullName>
    </recommendedName>
</protein>
<dbReference type="Pfam" id="PF00931">
    <property type="entry name" value="NB-ARC"/>
    <property type="match status" value="1"/>
</dbReference>
<dbReference type="Proteomes" id="UP001141806">
    <property type="component" value="Unassembled WGS sequence"/>
</dbReference>
<dbReference type="PRINTS" id="PR00364">
    <property type="entry name" value="DISEASERSIST"/>
</dbReference>
<dbReference type="EMBL" id="JAMYWD010000002">
    <property type="protein sequence ID" value="KAJ4978907.1"/>
    <property type="molecule type" value="Genomic_DNA"/>
</dbReference>
<dbReference type="Pfam" id="PF23598">
    <property type="entry name" value="LRR_14"/>
    <property type="match status" value="1"/>
</dbReference>
<evidence type="ECO:0000313" key="7">
    <source>
        <dbReference type="EMBL" id="KAJ4978907.1"/>
    </source>
</evidence>
<dbReference type="PANTHER" id="PTHR36766:SF70">
    <property type="entry name" value="DISEASE RESISTANCE PROTEIN RGA4"/>
    <property type="match status" value="1"/>
</dbReference>
<dbReference type="InterPro" id="IPR036388">
    <property type="entry name" value="WH-like_DNA-bd_sf"/>
</dbReference>
<keyword evidence="1" id="KW-0433">Leucine-rich repeat</keyword>
<evidence type="ECO:0000256" key="2">
    <source>
        <dbReference type="ARBA" id="ARBA00022737"/>
    </source>
</evidence>
<gene>
    <name evidence="7" type="ORF">NE237_009687</name>
</gene>
<dbReference type="InterPro" id="IPR001611">
    <property type="entry name" value="Leu-rich_rpt"/>
</dbReference>
<keyword evidence="3" id="KW-0611">Plant defense</keyword>
<evidence type="ECO:0000256" key="3">
    <source>
        <dbReference type="ARBA" id="ARBA00022821"/>
    </source>
</evidence>
<dbReference type="PANTHER" id="PTHR36766">
    <property type="entry name" value="PLANT BROAD-SPECTRUM MILDEW RESISTANCE PROTEIN RPW8"/>
    <property type="match status" value="1"/>
</dbReference>
<dbReference type="SUPFAM" id="SSF52540">
    <property type="entry name" value="P-loop containing nucleoside triphosphate hydrolases"/>
    <property type="match status" value="1"/>
</dbReference>
<proteinExistence type="predicted"/>
<organism evidence="7 8">
    <name type="scientific">Protea cynaroides</name>
    <dbReference type="NCBI Taxonomy" id="273540"/>
    <lineage>
        <taxon>Eukaryota</taxon>
        <taxon>Viridiplantae</taxon>
        <taxon>Streptophyta</taxon>
        <taxon>Embryophyta</taxon>
        <taxon>Tracheophyta</taxon>
        <taxon>Spermatophyta</taxon>
        <taxon>Magnoliopsida</taxon>
        <taxon>Proteales</taxon>
        <taxon>Proteaceae</taxon>
        <taxon>Protea</taxon>
    </lineage>
</organism>
<dbReference type="SMART" id="SM00369">
    <property type="entry name" value="LRR_TYP"/>
    <property type="match status" value="2"/>
</dbReference>
<dbReference type="InterPro" id="IPR027417">
    <property type="entry name" value="P-loop_NTPase"/>
</dbReference>
<dbReference type="Gene3D" id="1.10.10.10">
    <property type="entry name" value="Winged helix-like DNA-binding domain superfamily/Winged helix DNA-binding domain"/>
    <property type="match status" value="1"/>
</dbReference>
<evidence type="ECO:0000259" key="6">
    <source>
        <dbReference type="Pfam" id="PF23598"/>
    </source>
</evidence>
<dbReference type="SUPFAM" id="SSF52047">
    <property type="entry name" value="RNI-like"/>
    <property type="match status" value="1"/>
</dbReference>
<evidence type="ECO:0008006" key="9">
    <source>
        <dbReference type="Google" id="ProtNLM"/>
    </source>
</evidence>
<dbReference type="InterPro" id="IPR058922">
    <property type="entry name" value="WHD_DRP"/>
</dbReference>
<evidence type="ECO:0000259" key="5">
    <source>
        <dbReference type="Pfam" id="PF23559"/>
    </source>
</evidence>
<dbReference type="Pfam" id="PF23559">
    <property type="entry name" value="WHD_DRP"/>
    <property type="match status" value="1"/>
</dbReference>
<keyword evidence="8" id="KW-1185">Reference proteome</keyword>
<dbReference type="InterPro" id="IPR002182">
    <property type="entry name" value="NB-ARC"/>
</dbReference>
<evidence type="ECO:0000313" key="8">
    <source>
        <dbReference type="Proteomes" id="UP001141806"/>
    </source>
</evidence>
<dbReference type="InterPro" id="IPR003591">
    <property type="entry name" value="Leu-rich_rpt_typical-subtyp"/>
</dbReference>
<dbReference type="Gene3D" id="3.80.10.10">
    <property type="entry name" value="Ribonuclease Inhibitor"/>
    <property type="match status" value="2"/>
</dbReference>
<dbReference type="PROSITE" id="PS51450">
    <property type="entry name" value="LRR"/>
    <property type="match status" value="1"/>
</dbReference>
<feature type="domain" description="Disease resistance protein winged helix" evidence="5">
    <location>
        <begin position="438"/>
        <end position="505"/>
    </location>
</feature>
<dbReference type="InterPro" id="IPR032675">
    <property type="entry name" value="LRR_dom_sf"/>
</dbReference>
<feature type="domain" description="Disease resistance R13L4/SHOC-2-like LRR" evidence="6">
    <location>
        <begin position="549"/>
        <end position="863"/>
    </location>
</feature>
<evidence type="ECO:0000256" key="1">
    <source>
        <dbReference type="ARBA" id="ARBA00022614"/>
    </source>
</evidence>
<accession>A0A9Q0KXW2</accession>
<evidence type="ECO:0000259" key="4">
    <source>
        <dbReference type="Pfam" id="PF00931"/>
    </source>
</evidence>
<comment type="caution">
    <text evidence="7">The sequence shown here is derived from an EMBL/GenBank/DDBJ whole genome shotgun (WGS) entry which is preliminary data.</text>
</comment>
<dbReference type="GO" id="GO:0043531">
    <property type="term" value="F:ADP binding"/>
    <property type="evidence" value="ECO:0007669"/>
    <property type="project" value="InterPro"/>
</dbReference>